<reference evidence="1" key="2">
    <citation type="journal article" date="2015" name="Data Brief">
        <title>Shoot transcriptome of the giant reed, Arundo donax.</title>
        <authorList>
            <person name="Barrero R.A."/>
            <person name="Guerrero F.D."/>
            <person name="Moolhuijzen P."/>
            <person name="Goolsby J.A."/>
            <person name="Tidwell J."/>
            <person name="Bellgard S.E."/>
            <person name="Bellgard M.I."/>
        </authorList>
    </citation>
    <scope>NUCLEOTIDE SEQUENCE</scope>
    <source>
        <tissue evidence="1">Shoot tissue taken approximately 20 cm above the soil surface</tissue>
    </source>
</reference>
<dbReference type="AlphaFoldDB" id="A0A0A9EQ64"/>
<dbReference type="EMBL" id="GBRH01199748">
    <property type="protein sequence ID" value="JAD98147.1"/>
    <property type="molecule type" value="Transcribed_RNA"/>
</dbReference>
<evidence type="ECO:0000313" key="1">
    <source>
        <dbReference type="EMBL" id="JAD98147.1"/>
    </source>
</evidence>
<protein>
    <submittedName>
        <fullName evidence="1">Uncharacterized protein</fullName>
    </submittedName>
</protein>
<reference evidence="1" key="1">
    <citation type="submission" date="2014-09" db="EMBL/GenBank/DDBJ databases">
        <authorList>
            <person name="Magalhaes I.L.F."/>
            <person name="Oliveira U."/>
            <person name="Santos F.R."/>
            <person name="Vidigal T.H.D.A."/>
            <person name="Brescovit A.D."/>
            <person name="Santos A.J."/>
        </authorList>
    </citation>
    <scope>NUCLEOTIDE SEQUENCE</scope>
    <source>
        <tissue evidence="1">Shoot tissue taken approximately 20 cm above the soil surface</tissue>
    </source>
</reference>
<organism evidence="1">
    <name type="scientific">Arundo donax</name>
    <name type="common">Giant reed</name>
    <name type="synonym">Donax arundinaceus</name>
    <dbReference type="NCBI Taxonomy" id="35708"/>
    <lineage>
        <taxon>Eukaryota</taxon>
        <taxon>Viridiplantae</taxon>
        <taxon>Streptophyta</taxon>
        <taxon>Embryophyta</taxon>
        <taxon>Tracheophyta</taxon>
        <taxon>Spermatophyta</taxon>
        <taxon>Magnoliopsida</taxon>
        <taxon>Liliopsida</taxon>
        <taxon>Poales</taxon>
        <taxon>Poaceae</taxon>
        <taxon>PACMAD clade</taxon>
        <taxon>Arundinoideae</taxon>
        <taxon>Arundineae</taxon>
        <taxon>Arundo</taxon>
    </lineage>
</organism>
<accession>A0A0A9EQ64</accession>
<proteinExistence type="predicted"/>
<sequence length="64" mass="6885">MVCFNFPSCFAPWILFGSSKPFQISSNHPRVWASFGAGINCKCATHLGCNKACPSGFLSEVGLD</sequence>
<name>A0A0A9EQ64_ARUDO</name>